<dbReference type="OrthoDB" id="7847519at2"/>
<dbReference type="PROSITE" id="PS00109">
    <property type="entry name" value="PROTEIN_KINASE_TYR"/>
    <property type="match status" value="1"/>
</dbReference>
<organism evidence="3 4">
    <name type="scientific">Antarctobacter heliothermus</name>
    <dbReference type="NCBI Taxonomy" id="74033"/>
    <lineage>
        <taxon>Bacteria</taxon>
        <taxon>Pseudomonadati</taxon>
        <taxon>Pseudomonadota</taxon>
        <taxon>Alphaproteobacteria</taxon>
        <taxon>Rhodobacterales</taxon>
        <taxon>Roseobacteraceae</taxon>
        <taxon>Antarctobacter</taxon>
    </lineage>
</organism>
<evidence type="ECO:0000313" key="3">
    <source>
        <dbReference type="EMBL" id="SNR99448.1"/>
    </source>
</evidence>
<evidence type="ECO:0000259" key="2">
    <source>
        <dbReference type="Pfam" id="PF01636"/>
    </source>
</evidence>
<dbReference type="AlphaFoldDB" id="A0A239AWU4"/>
<accession>A0A239AWU4</accession>
<dbReference type="Gene3D" id="3.90.1200.10">
    <property type="match status" value="1"/>
</dbReference>
<protein>
    <submittedName>
        <fullName evidence="3">Phosphotransferase enzyme family protein</fullName>
    </submittedName>
</protein>
<feature type="domain" description="Aminoglycoside phosphotransferase" evidence="2">
    <location>
        <begin position="33"/>
        <end position="252"/>
    </location>
</feature>
<reference evidence="3 4" key="1">
    <citation type="submission" date="2017-06" db="EMBL/GenBank/DDBJ databases">
        <authorList>
            <person name="Kim H.J."/>
            <person name="Triplett B.A."/>
        </authorList>
    </citation>
    <scope>NUCLEOTIDE SEQUENCE [LARGE SCALE GENOMIC DNA]</scope>
    <source>
        <strain evidence="3 4">DSM 11445</strain>
    </source>
</reference>
<proteinExistence type="predicted"/>
<evidence type="ECO:0000256" key="1">
    <source>
        <dbReference type="SAM" id="MobiDB-lite"/>
    </source>
</evidence>
<dbReference type="EMBL" id="FZON01000001">
    <property type="protein sequence ID" value="SNR99448.1"/>
    <property type="molecule type" value="Genomic_DNA"/>
</dbReference>
<sequence>MSLTAEAARASAIKALAHHGGGSEPRAARPGGGAAHLFATDTPEGPILIKVWADADRAARQARRQTQVARVLNAGDCRAPKVLFFDEPCRAMAMPTVNGTDLAALWRAGREDVPGLSGQWLAAFHGLTRRPCPFDPTGQVNWLSRLVAAALDGQRAIPDPAGFAKVARGVQAMADGVSGCASARAVTHRDMTLSNLMLDVDGTIWGLDFENTRVDEPLRDVFTLALDLMTLGAQDGKDAVARLVRRYGDGDSDPAVRLFLQRCFCLWVWANTPATPSARQLHRLEVAEDLLHRDDPVI</sequence>
<gene>
    <name evidence="3" type="ORF">SAMN04488078_1001147</name>
</gene>
<dbReference type="GO" id="GO:0004672">
    <property type="term" value="F:protein kinase activity"/>
    <property type="evidence" value="ECO:0007669"/>
    <property type="project" value="InterPro"/>
</dbReference>
<dbReference type="Proteomes" id="UP000198440">
    <property type="component" value="Unassembled WGS sequence"/>
</dbReference>
<name>A0A239AWU4_9RHOB</name>
<dbReference type="InterPro" id="IPR002575">
    <property type="entry name" value="Aminoglycoside_PTrfase"/>
</dbReference>
<dbReference type="SUPFAM" id="SSF56112">
    <property type="entry name" value="Protein kinase-like (PK-like)"/>
    <property type="match status" value="1"/>
</dbReference>
<dbReference type="InterPro" id="IPR011009">
    <property type="entry name" value="Kinase-like_dom_sf"/>
</dbReference>
<feature type="region of interest" description="Disordered" evidence="1">
    <location>
        <begin position="17"/>
        <end position="36"/>
    </location>
</feature>
<keyword evidence="3" id="KW-0808">Transferase</keyword>
<dbReference type="InterPro" id="IPR008266">
    <property type="entry name" value="Tyr_kinase_AS"/>
</dbReference>
<evidence type="ECO:0000313" key="4">
    <source>
        <dbReference type="Proteomes" id="UP000198440"/>
    </source>
</evidence>
<dbReference type="Pfam" id="PF01636">
    <property type="entry name" value="APH"/>
    <property type="match status" value="1"/>
</dbReference>
<dbReference type="RefSeq" id="WP_089275901.1">
    <property type="nucleotide sequence ID" value="NZ_FZON01000001.1"/>
</dbReference>